<dbReference type="InterPro" id="IPR036390">
    <property type="entry name" value="WH_DNA-bd_sf"/>
</dbReference>
<proteinExistence type="predicted"/>
<evidence type="ECO:0000256" key="3">
    <source>
        <dbReference type="ARBA" id="ARBA00023163"/>
    </source>
</evidence>
<feature type="domain" description="HTH hxlR-type" evidence="4">
    <location>
        <begin position="9"/>
        <end position="106"/>
    </location>
</feature>
<reference evidence="5 6" key="1">
    <citation type="submission" date="2016-06" db="EMBL/GenBank/DDBJ databases">
        <title>Three novel species with peptidoglycan cell walls form the new genus Lacunisphaera gen. nov. in the family Opitutaceae of the verrucomicrobial subdivision 4.</title>
        <authorList>
            <person name="Rast P."/>
            <person name="Gloeckner I."/>
            <person name="Jogler M."/>
            <person name="Boedeker C."/>
            <person name="Jeske O."/>
            <person name="Wiegand S."/>
            <person name="Reinhardt R."/>
            <person name="Schumann P."/>
            <person name="Rohde M."/>
            <person name="Spring S."/>
            <person name="Gloeckner F.O."/>
            <person name="Jogler C."/>
        </authorList>
    </citation>
    <scope>NUCLEOTIDE SEQUENCE [LARGE SCALE GENOMIC DNA]</scope>
    <source>
        <strain evidence="5 6">IG16b</strain>
    </source>
</reference>
<dbReference type="Proteomes" id="UP000095228">
    <property type="component" value="Chromosome"/>
</dbReference>
<sequence>MRFRYQQFCPLAKAAEVLGERWTILIVHELLLGTRRYRDFQRALTRLSPSLLTKRLNQLVDFGLVTRTTAPGQPHPEYELTAAGLELRPIVKGLSRWGMKWARGQMRDDELDVHLLMHDYTRRIDTKHLPAGRTILAFVFPGLPKYGHWWIVIDGPKERELCVHNPGGTPDLLFRTDVRTLTEIWAGDTELAAARKCGRLQLTGDPKLIRSLPRWFRHCSLAHIRPAAKPLRV</sequence>
<dbReference type="InterPro" id="IPR036527">
    <property type="entry name" value="SCP2_sterol-bd_dom_sf"/>
</dbReference>
<dbReference type="Gene3D" id="1.10.10.10">
    <property type="entry name" value="Winged helix-like DNA-binding domain superfamily/Winged helix DNA-binding domain"/>
    <property type="match status" value="1"/>
</dbReference>
<dbReference type="InterPro" id="IPR002577">
    <property type="entry name" value="HTH_HxlR"/>
</dbReference>
<gene>
    <name evidence="5" type="primary">yybR</name>
    <name evidence="5" type="ORF">Verru16b_00305</name>
</gene>
<evidence type="ECO:0000313" key="6">
    <source>
        <dbReference type="Proteomes" id="UP000095228"/>
    </source>
</evidence>
<dbReference type="GO" id="GO:0003677">
    <property type="term" value="F:DNA binding"/>
    <property type="evidence" value="ECO:0007669"/>
    <property type="project" value="UniProtKB-KW"/>
</dbReference>
<dbReference type="SUPFAM" id="SSF55718">
    <property type="entry name" value="SCP-like"/>
    <property type="match status" value="1"/>
</dbReference>
<evidence type="ECO:0000256" key="1">
    <source>
        <dbReference type="ARBA" id="ARBA00023015"/>
    </source>
</evidence>
<accession>A0A1I7PI10</accession>
<dbReference type="InterPro" id="IPR036388">
    <property type="entry name" value="WH-like_DNA-bd_sf"/>
</dbReference>
<keyword evidence="3" id="KW-0804">Transcription</keyword>
<dbReference type="SUPFAM" id="SSF46785">
    <property type="entry name" value="Winged helix' DNA-binding domain"/>
    <property type="match status" value="1"/>
</dbReference>
<protein>
    <submittedName>
        <fullName evidence="5">Putative HTH-type transcriptional regulator YybR</fullName>
    </submittedName>
</protein>
<dbReference type="PANTHER" id="PTHR33204">
    <property type="entry name" value="TRANSCRIPTIONAL REGULATOR, MARR FAMILY"/>
    <property type="match status" value="1"/>
</dbReference>
<dbReference type="AlphaFoldDB" id="A0A1I7PI10"/>
<evidence type="ECO:0000256" key="2">
    <source>
        <dbReference type="ARBA" id="ARBA00023125"/>
    </source>
</evidence>
<dbReference type="PANTHER" id="PTHR33204:SF18">
    <property type="entry name" value="TRANSCRIPTIONAL REGULATORY PROTEIN"/>
    <property type="match status" value="1"/>
</dbReference>
<evidence type="ECO:0000259" key="4">
    <source>
        <dbReference type="PROSITE" id="PS51118"/>
    </source>
</evidence>
<organism evidence="5 6">
    <name type="scientific">Lacunisphaera limnophila</name>
    <dbReference type="NCBI Taxonomy" id="1838286"/>
    <lineage>
        <taxon>Bacteria</taxon>
        <taxon>Pseudomonadati</taxon>
        <taxon>Verrucomicrobiota</taxon>
        <taxon>Opitutia</taxon>
        <taxon>Opitutales</taxon>
        <taxon>Opitutaceae</taxon>
        <taxon>Lacunisphaera</taxon>
    </lineage>
</organism>
<dbReference type="EMBL" id="CP016094">
    <property type="protein sequence ID" value="AOS43262.1"/>
    <property type="molecule type" value="Genomic_DNA"/>
</dbReference>
<dbReference type="STRING" id="1838286.Verru16b_00305"/>
<name>A0A1I7PI10_9BACT</name>
<dbReference type="Pfam" id="PF01638">
    <property type="entry name" value="HxlR"/>
    <property type="match status" value="1"/>
</dbReference>
<keyword evidence="1" id="KW-0805">Transcription regulation</keyword>
<keyword evidence="2" id="KW-0238">DNA-binding</keyword>
<evidence type="ECO:0000313" key="5">
    <source>
        <dbReference type="EMBL" id="AOS43262.1"/>
    </source>
</evidence>
<keyword evidence="6" id="KW-1185">Reference proteome</keyword>
<dbReference type="KEGG" id="obg:Verru16b_00305"/>
<dbReference type="PROSITE" id="PS51118">
    <property type="entry name" value="HTH_HXLR"/>
    <property type="match status" value="1"/>
</dbReference>